<proteinExistence type="predicted"/>
<dbReference type="EMBL" id="SDOZ01000002">
    <property type="protein sequence ID" value="RXZ61664.1"/>
    <property type="molecule type" value="Genomic_DNA"/>
</dbReference>
<evidence type="ECO:0008006" key="4">
    <source>
        <dbReference type="Google" id="ProtNLM"/>
    </source>
</evidence>
<feature type="transmembrane region" description="Helical" evidence="1">
    <location>
        <begin position="18"/>
        <end position="40"/>
    </location>
</feature>
<dbReference type="AlphaFoldDB" id="A0A4Q2KAL0"/>
<dbReference type="PANTHER" id="PTHR36007">
    <property type="entry name" value="TRANSPORT PROTEIN-RELATED"/>
    <property type="match status" value="1"/>
</dbReference>
<keyword evidence="3" id="KW-1185">Reference proteome</keyword>
<feature type="transmembrane region" description="Helical" evidence="1">
    <location>
        <begin position="194"/>
        <end position="212"/>
    </location>
</feature>
<keyword evidence="1" id="KW-0472">Membrane</keyword>
<dbReference type="Pfam" id="PF06695">
    <property type="entry name" value="Sm_multidrug_ex"/>
    <property type="match status" value="1"/>
</dbReference>
<dbReference type="OrthoDB" id="360192at2"/>
<sequence length="220" mass="24001">MDLGNILSAGVTEWIKELFARVFGDNAALATVLISIVPIIELKGAIPFGMSTAFWGEHALSGGAALGCGILGGLIVAILLSFLLEPLVRWLKSTKLFKRLIERFEHSVREKAEKMESEGKAQSSPRKKTFYKMLGVFLFVAVPLPLTGVWTGTAIAVFAGLKFWQSILAAFAGNVVAGLLISFVCTVFPAFTTLLFYLIIAIVLMVVVYKLIKGRLYKQN</sequence>
<keyword evidence="1" id="KW-0812">Transmembrane</keyword>
<dbReference type="RefSeq" id="WP_129224549.1">
    <property type="nucleotide sequence ID" value="NZ_SDOZ01000002.1"/>
</dbReference>
<dbReference type="PANTHER" id="PTHR36007:SF2">
    <property type="entry name" value="TRANSPORT PROTEIN-RELATED"/>
    <property type="match status" value="1"/>
</dbReference>
<keyword evidence="1" id="KW-1133">Transmembrane helix</keyword>
<name>A0A4Q2KAL0_9FIRM</name>
<protein>
    <recommendedName>
        <fullName evidence="4">Small multi-drug export protein</fullName>
    </recommendedName>
</protein>
<accession>A0A4Q2KAL0</accession>
<evidence type="ECO:0000313" key="2">
    <source>
        <dbReference type="EMBL" id="RXZ61664.1"/>
    </source>
</evidence>
<gene>
    <name evidence="2" type="ORF">ESZ91_04525</name>
</gene>
<evidence type="ECO:0000256" key="1">
    <source>
        <dbReference type="SAM" id="Phobius"/>
    </source>
</evidence>
<reference evidence="2 3" key="1">
    <citation type="journal article" date="2019" name="Gut">
        <title>Antibiotics-induced monodominance of a novel gut bacterial order.</title>
        <authorList>
            <person name="Hildebrand F."/>
            <person name="Moitinho-Silva L."/>
            <person name="Blasche S."/>
            <person name="Jahn M.T."/>
            <person name="Gossmann T.I."/>
            <person name="Heuerta-Cepas J."/>
            <person name="Hercog R."/>
            <person name="Luetge M."/>
            <person name="Bahram M."/>
            <person name="Pryszlak A."/>
            <person name="Alves R.J."/>
            <person name="Waszak S.M."/>
            <person name="Zhu A."/>
            <person name="Ye L."/>
            <person name="Costea P.I."/>
            <person name="Aalvink S."/>
            <person name="Belzer C."/>
            <person name="Forslund S.K."/>
            <person name="Sunagawa S."/>
            <person name="Hentschel U."/>
            <person name="Merten C."/>
            <person name="Patil K.R."/>
            <person name="Benes V."/>
            <person name="Bork P."/>
        </authorList>
    </citation>
    <scope>NUCLEOTIDE SEQUENCE [LARGE SCALE GENOMIC DNA]</scope>
    <source>
        <strain evidence="2 3">HDS1380</strain>
    </source>
</reference>
<evidence type="ECO:0000313" key="3">
    <source>
        <dbReference type="Proteomes" id="UP000291269"/>
    </source>
</evidence>
<dbReference type="InterPro" id="IPR009577">
    <property type="entry name" value="Sm_multidrug_ex"/>
</dbReference>
<organism evidence="2 3">
    <name type="scientific">Candidatus Borkfalkia ceftriaxoniphila</name>
    <dbReference type="NCBI Taxonomy" id="2508949"/>
    <lineage>
        <taxon>Bacteria</taxon>
        <taxon>Bacillati</taxon>
        <taxon>Bacillota</taxon>
        <taxon>Clostridia</taxon>
        <taxon>Christensenellales</taxon>
        <taxon>Christensenellaceae</taxon>
        <taxon>Candidatus Borkfalkia</taxon>
    </lineage>
</organism>
<feature type="transmembrane region" description="Helical" evidence="1">
    <location>
        <begin position="60"/>
        <end position="84"/>
    </location>
</feature>
<feature type="transmembrane region" description="Helical" evidence="1">
    <location>
        <begin position="167"/>
        <end position="187"/>
    </location>
</feature>
<dbReference type="Proteomes" id="UP000291269">
    <property type="component" value="Unassembled WGS sequence"/>
</dbReference>
<feature type="transmembrane region" description="Helical" evidence="1">
    <location>
        <begin position="136"/>
        <end position="161"/>
    </location>
</feature>
<comment type="caution">
    <text evidence="2">The sequence shown here is derived from an EMBL/GenBank/DDBJ whole genome shotgun (WGS) entry which is preliminary data.</text>
</comment>